<feature type="region of interest" description="Disordered" evidence="1">
    <location>
        <begin position="53"/>
        <end position="162"/>
    </location>
</feature>
<dbReference type="InterPro" id="IPR003433">
    <property type="entry name" value="Capsid_VP4_densovirus"/>
</dbReference>
<name>A0A2Z4EVI5_9VIRU</name>
<reference evidence="2" key="1">
    <citation type="journal article" date="2018" name="Virus Evol.">
        <title>Cameroonian fruit bats harbor divergent viruses, including rotavirus H, bastroviruses, and picobirnaviruses using an alternative genetic code.</title>
        <authorList>
            <person name="Yinda C.K."/>
            <person name="Ghogomu S.M."/>
            <person name="Conceicao-Neto N."/>
            <person name="Beller L."/>
            <person name="Deboutte W."/>
            <person name="Vanhulle E."/>
            <person name="Maes P."/>
            <person name="Van Ranst M."/>
            <person name="Matthijnssens J."/>
        </authorList>
    </citation>
    <scope>NUCLEOTIDE SEQUENCE</scope>
    <source>
        <strain evidence="2">CMRBtDV4</strain>
    </source>
</reference>
<protein>
    <submittedName>
        <fullName evidence="2">Structural ORF</fullName>
    </submittedName>
</protein>
<dbReference type="SUPFAM" id="SSF88645">
    <property type="entry name" value="ssDNA viruses"/>
    <property type="match status" value="1"/>
</dbReference>
<dbReference type="Pfam" id="PF02336">
    <property type="entry name" value="Denso_VP4"/>
    <property type="match status" value="1"/>
</dbReference>
<organism evidence="2">
    <name type="scientific">Ambidensovirus sp</name>
    <dbReference type="NCBI Taxonomy" id="2050976"/>
    <lineage>
        <taxon>Viruses</taxon>
        <taxon>Monodnaviria</taxon>
        <taxon>Shotokuvirae</taxon>
        <taxon>Cossaviricota</taxon>
        <taxon>Quintoviricetes</taxon>
        <taxon>Piccovirales</taxon>
        <taxon>Parvoviridae</taxon>
        <taxon>Densovirinae</taxon>
        <taxon>Protoambidensovirus</taxon>
        <taxon>Protoambidensovirus incertum3</taxon>
    </lineage>
</organism>
<proteinExistence type="predicted"/>
<dbReference type="InterPro" id="IPR016184">
    <property type="entry name" value="Capsid/spike_ssDNA_virus"/>
</dbReference>
<evidence type="ECO:0000313" key="2">
    <source>
        <dbReference type="EMBL" id="AWV66981.1"/>
    </source>
</evidence>
<feature type="compositionally biased region" description="Pro residues" evidence="1">
    <location>
        <begin position="1"/>
        <end position="11"/>
    </location>
</feature>
<feature type="region of interest" description="Disordered" evidence="1">
    <location>
        <begin position="1"/>
        <end position="20"/>
    </location>
</feature>
<dbReference type="GO" id="GO:0005198">
    <property type="term" value="F:structural molecule activity"/>
    <property type="evidence" value="ECO:0007669"/>
    <property type="project" value="InterPro"/>
</dbReference>
<accession>A0A2Z4EVI5</accession>
<evidence type="ECO:0000256" key="1">
    <source>
        <dbReference type="SAM" id="MobiDB-lite"/>
    </source>
</evidence>
<dbReference type="EMBL" id="MG693112">
    <property type="protein sequence ID" value="AWV66981.1"/>
    <property type="molecule type" value="Genomic_DNA"/>
</dbReference>
<feature type="compositionally biased region" description="Polar residues" evidence="1">
    <location>
        <begin position="76"/>
        <end position="102"/>
    </location>
</feature>
<sequence>MVREQGPPPHLRPNWHSLNKGQRLYAIRQYNVGRRNRGLPEIPYDTLTAHVQRYVSDNSSGGGGEEEQPGSSGVSDSTNTDNAFENQSYDSDSVFENSSSTDNDIRMANVSGSKRGPETADSSSDPKRARQDGMALPGTGGTPDGDPDTGNPSPENAVIPRPINRIGGHKLVFRKHHCLLSYGLAWKISRLNATSKHYLTTTSLMSLPVEYPFFYLSPTEWNWVKEIRGLKVESVKCKVVMRNPRTAFETNSSSTTLATLNQNKFLATATGLNIQTRGIDRSMKFGSGGESMVNQGTEEYSTAKMKEFIKAAYGGTTKSPEFGEGFDFVPCSFNYLPMLHNRYFCAVAANNDVNKDIGWPDLTQYIVKQDASFMTGKTILDYEYKPKYGLLGQPHQMRLNGYFGNEDAAGYEKNHVLLMSRERNPLGQVFDTNIESGDMVSKQTNIIDVEMFEWDALTGPSQDMYMTPIEKSQYVWKGPHVKDRSKIQPSLHCGIYPVARLTTSDLTTVPKKFTDVEMLWDIDCEMECSYDFDTMNLTHYDKPYLVPFEHATYINKLTANSQTYFQQQYSTVNGEYVTRKATT</sequence>